<dbReference type="InterPro" id="IPR005146">
    <property type="entry name" value="B3/B4_tRNA-bd"/>
</dbReference>
<dbReference type="InterPro" id="IPR041616">
    <property type="entry name" value="PheRS_beta_core"/>
</dbReference>
<dbReference type="PANTHER" id="PTHR10947">
    <property type="entry name" value="PHENYLALANYL-TRNA SYNTHETASE BETA CHAIN AND LEUCINE-RICH REPEAT-CONTAINING PROTEIN 47"/>
    <property type="match status" value="1"/>
</dbReference>
<dbReference type="RefSeq" id="WP_068147080.1">
    <property type="nucleotide sequence ID" value="NZ_JBHSCR010000001.1"/>
</dbReference>
<comment type="cofactor">
    <cofactor evidence="15">
        <name>Mg(2+)</name>
        <dbReference type="ChEBI" id="CHEBI:18420"/>
    </cofactor>
    <text evidence="15">Binds 2 magnesium ions per tetramer.</text>
</comment>
<organism evidence="20 21">
    <name type="scientific">Kordiimonas lipolytica</name>
    <dbReference type="NCBI Taxonomy" id="1662421"/>
    <lineage>
        <taxon>Bacteria</taxon>
        <taxon>Pseudomonadati</taxon>
        <taxon>Pseudomonadota</taxon>
        <taxon>Alphaproteobacteria</taxon>
        <taxon>Kordiimonadales</taxon>
        <taxon>Kordiimonadaceae</taxon>
        <taxon>Kordiimonas</taxon>
    </lineage>
</organism>
<evidence type="ECO:0000256" key="3">
    <source>
        <dbReference type="ARBA" id="ARBA00011209"/>
    </source>
</evidence>
<comment type="caution">
    <text evidence="20">The sequence shown here is derived from an EMBL/GenBank/DDBJ whole genome shotgun (WGS) entry which is preliminary data.</text>
</comment>
<keyword evidence="13 15" id="KW-0030">Aminoacyl-tRNA synthetase</keyword>
<proteinExistence type="inferred from homology"/>
<dbReference type="InterPro" id="IPR004532">
    <property type="entry name" value="Phe-tRNA-ligase_IIc_bsu_bact"/>
</dbReference>
<dbReference type="GO" id="GO:0004826">
    <property type="term" value="F:phenylalanine-tRNA ligase activity"/>
    <property type="evidence" value="ECO:0007669"/>
    <property type="project" value="UniProtKB-EC"/>
</dbReference>
<evidence type="ECO:0000259" key="17">
    <source>
        <dbReference type="PROSITE" id="PS50886"/>
    </source>
</evidence>
<evidence type="ECO:0000256" key="9">
    <source>
        <dbReference type="ARBA" id="ARBA00022840"/>
    </source>
</evidence>
<dbReference type="Gene3D" id="3.30.930.10">
    <property type="entry name" value="Bira Bifunctional Protein, Domain 2"/>
    <property type="match status" value="1"/>
</dbReference>
<evidence type="ECO:0000259" key="19">
    <source>
        <dbReference type="PROSITE" id="PS51483"/>
    </source>
</evidence>
<evidence type="ECO:0000256" key="7">
    <source>
        <dbReference type="ARBA" id="ARBA00022723"/>
    </source>
</evidence>
<evidence type="ECO:0000256" key="4">
    <source>
        <dbReference type="ARBA" id="ARBA00022490"/>
    </source>
</evidence>
<evidence type="ECO:0000256" key="14">
    <source>
        <dbReference type="ARBA" id="ARBA00049255"/>
    </source>
</evidence>
<dbReference type="InterPro" id="IPR012340">
    <property type="entry name" value="NA-bd_OB-fold"/>
</dbReference>
<evidence type="ECO:0000256" key="1">
    <source>
        <dbReference type="ARBA" id="ARBA00004496"/>
    </source>
</evidence>
<comment type="subcellular location">
    <subcellularLocation>
        <location evidence="1 15">Cytoplasm</location>
    </subcellularLocation>
</comment>
<comment type="catalytic activity">
    <reaction evidence="14 15">
        <text>tRNA(Phe) + L-phenylalanine + ATP = L-phenylalanyl-tRNA(Phe) + AMP + diphosphate + H(+)</text>
        <dbReference type="Rhea" id="RHEA:19413"/>
        <dbReference type="Rhea" id="RHEA-COMP:9668"/>
        <dbReference type="Rhea" id="RHEA-COMP:9699"/>
        <dbReference type="ChEBI" id="CHEBI:15378"/>
        <dbReference type="ChEBI" id="CHEBI:30616"/>
        <dbReference type="ChEBI" id="CHEBI:33019"/>
        <dbReference type="ChEBI" id="CHEBI:58095"/>
        <dbReference type="ChEBI" id="CHEBI:78442"/>
        <dbReference type="ChEBI" id="CHEBI:78531"/>
        <dbReference type="ChEBI" id="CHEBI:456215"/>
        <dbReference type="EC" id="6.1.1.20"/>
    </reaction>
</comment>
<dbReference type="SUPFAM" id="SSF46955">
    <property type="entry name" value="Putative DNA-binding domain"/>
    <property type="match status" value="1"/>
</dbReference>
<keyword evidence="10 15" id="KW-0460">Magnesium</keyword>
<keyword evidence="21" id="KW-1185">Reference proteome</keyword>
<dbReference type="PROSITE" id="PS50886">
    <property type="entry name" value="TRBD"/>
    <property type="match status" value="1"/>
</dbReference>
<dbReference type="Gene3D" id="3.30.56.10">
    <property type="match status" value="2"/>
</dbReference>
<keyword evidence="12 15" id="KW-0648">Protein biosynthesis</keyword>
<dbReference type="SUPFAM" id="SSF54991">
    <property type="entry name" value="Anticodon-binding domain of PheRS"/>
    <property type="match status" value="1"/>
</dbReference>
<evidence type="ECO:0000256" key="12">
    <source>
        <dbReference type="ARBA" id="ARBA00022917"/>
    </source>
</evidence>
<dbReference type="InterPro" id="IPR033714">
    <property type="entry name" value="tRNA_bind_bactPheRS"/>
</dbReference>
<dbReference type="SUPFAM" id="SSF55681">
    <property type="entry name" value="Class II aaRS and biotin synthetases"/>
    <property type="match status" value="1"/>
</dbReference>
<evidence type="ECO:0000256" key="8">
    <source>
        <dbReference type="ARBA" id="ARBA00022741"/>
    </source>
</evidence>
<dbReference type="PROSITE" id="PS51483">
    <property type="entry name" value="B5"/>
    <property type="match status" value="1"/>
</dbReference>
<dbReference type="SMART" id="SM00874">
    <property type="entry name" value="B5"/>
    <property type="match status" value="1"/>
</dbReference>
<feature type="binding site" evidence="15">
    <location>
        <position position="463"/>
    </location>
    <ligand>
        <name>Mg(2+)</name>
        <dbReference type="ChEBI" id="CHEBI:18420"/>
        <note>shared with alpha subunit</note>
    </ligand>
</feature>
<feature type="domain" description="TRNA-binding" evidence="17">
    <location>
        <begin position="39"/>
        <end position="148"/>
    </location>
</feature>
<feature type="binding site" evidence="15">
    <location>
        <position position="460"/>
    </location>
    <ligand>
        <name>Mg(2+)</name>
        <dbReference type="ChEBI" id="CHEBI:18420"/>
        <note>shared with alpha subunit</note>
    </ligand>
</feature>
<dbReference type="NCBIfam" id="TIGR00472">
    <property type="entry name" value="pheT_bact"/>
    <property type="match status" value="1"/>
</dbReference>
<evidence type="ECO:0000313" key="21">
    <source>
        <dbReference type="Proteomes" id="UP001595776"/>
    </source>
</evidence>
<protein>
    <recommendedName>
        <fullName evidence="15">Phenylalanine--tRNA ligase beta subunit</fullName>
        <ecNumber evidence="15">6.1.1.20</ecNumber>
    </recommendedName>
    <alternativeName>
        <fullName evidence="15">Phenylalanyl-tRNA synthetase beta subunit</fullName>
        <shortName evidence="15">PheRS</shortName>
    </alternativeName>
</protein>
<keyword evidence="8 15" id="KW-0547">Nucleotide-binding</keyword>
<evidence type="ECO:0000313" key="20">
    <source>
        <dbReference type="EMBL" id="MFC4346885.1"/>
    </source>
</evidence>
<dbReference type="InterPro" id="IPR045060">
    <property type="entry name" value="Phe-tRNA-ligase_IIc_bsu"/>
</dbReference>
<keyword evidence="5 16" id="KW-0820">tRNA-binding</keyword>
<gene>
    <name evidence="15 20" type="primary">pheT</name>
    <name evidence="20" type="ORF">ACFO5Q_03395</name>
</gene>
<dbReference type="SMART" id="SM00873">
    <property type="entry name" value="B3_4"/>
    <property type="match status" value="1"/>
</dbReference>
<evidence type="ECO:0000256" key="13">
    <source>
        <dbReference type="ARBA" id="ARBA00023146"/>
    </source>
</evidence>
<keyword evidence="7 15" id="KW-0479">Metal-binding</keyword>
<evidence type="ECO:0000256" key="6">
    <source>
        <dbReference type="ARBA" id="ARBA00022598"/>
    </source>
</evidence>
<dbReference type="Gene3D" id="3.50.40.10">
    <property type="entry name" value="Phenylalanyl-trna Synthetase, Chain B, domain 3"/>
    <property type="match status" value="1"/>
</dbReference>
<sequence>MKFSLSWLKDHLDTDASLDEIVAKLNAIGLEVDTVENPAEKLGSFTVAEVLSAEKHPDADKLKVCKVSNGTEEMQIVCGAPNARAGIKVVLGRPGDYVPGLDVTLKKAKIRGVESIGMMCSARELELGDDHDGIIELPEDAPVGTSYVDYAQLDDPVIDIEITPNRQDCLGVYGIARDLAAAGLGTLKPLAVEKIEGTFESDVKVSIDLPEEAKSACTQFLGRRFKGVKNGPSPQWLQDRLKAIGLRPISKLVDVTNFITHDLGRPLHVYDANKLNGDLKARLAEAGEKFTALDDKEYVAKGGETVIADSTGPQGFGGIIGGLSTGCSEETTDVVLEAALFDPKRTAFTGRDHGLITDARYRFERGVDELFIRDGMEIATKMILDLCGGEASHVFEAGEDTVWNKTVPFRSERVLTLGGVDLPASESVAILEKLGFKAEGNDPYTVHVPSWRVDVEGEPDIVEEVLRIYGYDNIPSVQLPATDHKAGTTLSPRQKRARAAKRRLAGVGMHEAVTWSFMTRDHAVLFGGGDEALVVDNPISSELDCMRPSILPNLMQAAQRNRDRGADVVALFEVGPVYENDTEKGQLLVACGLRAGQNAERHWSAVSRTVDVFDAKRDALAALEAVGAPSGLQVFDEAPDYYHPGRSGTLRLGPKNILASFGELHPKVLKALDVDGPVVGFEVYLDRVPAPKKSGAAKGALKVSKLQSVERDFAFLMDRDAKVADLVRAVQGSDKAFISDVSIFDVYEGKGVPEGQKSIAVSVLLEPKGETFTEKDIEAISSKVCAAAEKAVGAVLRG</sequence>
<accession>A0ABV8U881</accession>
<dbReference type="HAMAP" id="MF_00283">
    <property type="entry name" value="Phe_tRNA_synth_beta1"/>
    <property type="match status" value="1"/>
</dbReference>
<dbReference type="SUPFAM" id="SSF56037">
    <property type="entry name" value="PheT/TilS domain"/>
    <property type="match status" value="1"/>
</dbReference>
<dbReference type="InterPro" id="IPR009061">
    <property type="entry name" value="DNA-bd_dom_put_sf"/>
</dbReference>
<comment type="similarity">
    <text evidence="2 15">Belongs to the phenylalanyl-tRNA synthetase beta subunit family. Type 1 subfamily.</text>
</comment>
<reference evidence="21" key="1">
    <citation type="journal article" date="2019" name="Int. J. Syst. Evol. Microbiol.">
        <title>The Global Catalogue of Microorganisms (GCM) 10K type strain sequencing project: providing services to taxonomists for standard genome sequencing and annotation.</title>
        <authorList>
            <consortium name="The Broad Institute Genomics Platform"/>
            <consortium name="The Broad Institute Genome Sequencing Center for Infectious Disease"/>
            <person name="Wu L."/>
            <person name="Ma J."/>
        </authorList>
    </citation>
    <scope>NUCLEOTIDE SEQUENCE [LARGE SCALE GENOMIC DNA]</scope>
    <source>
        <strain evidence="21">CGMCC 1.15304</strain>
    </source>
</reference>
<dbReference type="EMBL" id="JBHSCR010000001">
    <property type="protein sequence ID" value="MFC4346885.1"/>
    <property type="molecule type" value="Genomic_DNA"/>
</dbReference>
<feature type="binding site" evidence="15">
    <location>
        <position position="454"/>
    </location>
    <ligand>
        <name>Mg(2+)</name>
        <dbReference type="ChEBI" id="CHEBI:18420"/>
        <note>shared with alpha subunit</note>
    </ligand>
</feature>
<evidence type="ECO:0000256" key="5">
    <source>
        <dbReference type="ARBA" id="ARBA00022555"/>
    </source>
</evidence>
<feature type="domain" description="FDX-ACB" evidence="18">
    <location>
        <begin position="704"/>
        <end position="797"/>
    </location>
</feature>
<name>A0ABV8U881_9PROT</name>
<dbReference type="Pfam" id="PF03483">
    <property type="entry name" value="B3_4"/>
    <property type="match status" value="1"/>
</dbReference>
<dbReference type="InterPro" id="IPR005147">
    <property type="entry name" value="tRNA_synthase_B5-dom"/>
</dbReference>
<dbReference type="Gene3D" id="2.40.50.140">
    <property type="entry name" value="Nucleic acid-binding proteins"/>
    <property type="match status" value="1"/>
</dbReference>
<dbReference type="EC" id="6.1.1.20" evidence="15"/>
<feature type="domain" description="B5" evidence="19">
    <location>
        <begin position="402"/>
        <end position="476"/>
    </location>
</feature>
<dbReference type="InterPro" id="IPR020825">
    <property type="entry name" value="Phe-tRNA_synthase-like_B3/B4"/>
</dbReference>
<evidence type="ECO:0000256" key="10">
    <source>
        <dbReference type="ARBA" id="ARBA00022842"/>
    </source>
</evidence>
<dbReference type="Proteomes" id="UP001595776">
    <property type="component" value="Unassembled WGS sequence"/>
</dbReference>
<evidence type="ECO:0000256" key="2">
    <source>
        <dbReference type="ARBA" id="ARBA00008653"/>
    </source>
</evidence>
<evidence type="ECO:0000259" key="18">
    <source>
        <dbReference type="PROSITE" id="PS51447"/>
    </source>
</evidence>
<evidence type="ECO:0000256" key="16">
    <source>
        <dbReference type="PROSITE-ProRule" id="PRU00209"/>
    </source>
</evidence>
<keyword evidence="9 15" id="KW-0067">ATP-binding</keyword>
<dbReference type="CDD" id="cd02796">
    <property type="entry name" value="tRNA_bind_bactPheRS"/>
    <property type="match status" value="1"/>
</dbReference>
<dbReference type="PROSITE" id="PS51447">
    <property type="entry name" value="FDX_ACB"/>
    <property type="match status" value="1"/>
</dbReference>
<dbReference type="Pfam" id="PF03147">
    <property type="entry name" value="FDX-ACB"/>
    <property type="match status" value="1"/>
</dbReference>
<dbReference type="Pfam" id="PF03484">
    <property type="entry name" value="B5"/>
    <property type="match status" value="1"/>
</dbReference>
<dbReference type="SMART" id="SM00896">
    <property type="entry name" value="FDX-ACB"/>
    <property type="match status" value="1"/>
</dbReference>
<evidence type="ECO:0000256" key="15">
    <source>
        <dbReference type="HAMAP-Rule" id="MF_00283"/>
    </source>
</evidence>
<keyword evidence="4 15" id="KW-0963">Cytoplasm</keyword>
<dbReference type="Pfam" id="PF01588">
    <property type="entry name" value="tRNA_bind"/>
    <property type="match status" value="1"/>
</dbReference>
<keyword evidence="11 16" id="KW-0694">RNA-binding</keyword>
<dbReference type="PANTHER" id="PTHR10947:SF0">
    <property type="entry name" value="PHENYLALANINE--TRNA LIGASE BETA SUBUNIT"/>
    <property type="match status" value="1"/>
</dbReference>
<dbReference type="Gene3D" id="3.30.70.380">
    <property type="entry name" value="Ferrodoxin-fold anticodon-binding domain"/>
    <property type="match status" value="1"/>
</dbReference>
<dbReference type="InterPro" id="IPR045864">
    <property type="entry name" value="aa-tRNA-synth_II/BPL/LPL"/>
</dbReference>
<keyword evidence="6 15" id="KW-0436">Ligase</keyword>
<dbReference type="SUPFAM" id="SSF50249">
    <property type="entry name" value="Nucleic acid-binding proteins"/>
    <property type="match status" value="1"/>
</dbReference>
<dbReference type="InterPro" id="IPR002547">
    <property type="entry name" value="tRNA-bd_dom"/>
</dbReference>
<evidence type="ECO:0000256" key="11">
    <source>
        <dbReference type="ARBA" id="ARBA00022884"/>
    </source>
</evidence>
<dbReference type="CDD" id="cd00769">
    <property type="entry name" value="PheRS_beta_core"/>
    <property type="match status" value="1"/>
</dbReference>
<dbReference type="InterPro" id="IPR036690">
    <property type="entry name" value="Fdx_antiC-bd_sf"/>
</dbReference>
<dbReference type="InterPro" id="IPR005121">
    <property type="entry name" value="Fdx_antiC-bd"/>
</dbReference>
<comment type="subunit">
    <text evidence="3 15">Tetramer of two alpha and two beta subunits.</text>
</comment>
<feature type="binding site" evidence="15">
    <location>
        <position position="464"/>
    </location>
    <ligand>
        <name>Mg(2+)</name>
        <dbReference type="ChEBI" id="CHEBI:18420"/>
        <note>shared with alpha subunit</note>
    </ligand>
</feature>
<dbReference type="NCBIfam" id="NF045760">
    <property type="entry name" value="YtpR"/>
    <property type="match status" value="1"/>
</dbReference>
<dbReference type="Pfam" id="PF17759">
    <property type="entry name" value="tRNA_synthFbeta"/>
    <property type="match status" value="1"/>
</dbReference>